<dbReference type="GO" id="GO:0005886">
    <property type="term" value="C:plasma membrane"/>
    <property type="evidence" value="ECO:0007669"/>
    <property type="project" value="UniProtKB-SubCell"/>
</dbReference>
<gene>
    <name evidence="9" type="primary">tagU</name>
    <name evidence="11" type="ORF">BAOM_4722</name>
</gene>
<feature type="domain" description="Cell envelope-related transcriptional attenuator" evidence="10">
    <location>
        <begin position="85"/>
        <end position="227"/>
    </location>
</feature>
<dbReference type="Proteomes" id="UP000283095">
    <property type="component" value="Chromosome"/>
</dbReference>
<keyword evidence="4 9" id="KW-0812">Transmembrane</keyword>
<comment type="similarity">
    <text evidence="1 9">Belongs to the LytR/CpsA/Psr (LCP) family.</text>
</comment>
<evidence type="ECO:0000256" key="4">
    <source>
        <dbReference type="ARBA" id="ARBA00022692"/>
    </source>
</evidence>
<feature type="topological domain" description="Cytoplasmic" evidence="9">
    <location>
        <begin position="1"/>
        <end position="13"/>
    </location>
</feature>
<evidence type="ECO:0000256" key="6">
    <source>
        <dbReference type="ARBA" id="ARBA00022989"/>
    </source>
</evidence>
<dbReference type="HAMAP" id="MF_01140">
    <property type="entry name" value="TagU_transferase"/>
    <property type="match status" value="1"/>
</dbReference>
<dbReference type="NCBIfam" id="TIGR00350">
    <property type="entry name" value="lytR_cpsA_psr"/>
    <property type="match status" value="1"/>
</dbReference>
<dbReference type="PANTHER" id="PTHR33392:SF6">
    <property type="entry name" value="POLYISOPRENYL-TEICHOIC ACID--PEPTIDOGLYCAN TEICHOIC ACID TRANSFERASE TAGU"/>
    <property type="match status" value="1"/>
</dbReference>
<comment type="function">
    <text evidence="9">May catalyze the final step in cell wall teichoic acid biosynthesis, the transfer of the anionic cell wall polymers (APs) from their lipid-linked precursor to the cell wall peptidoglycan (PG).</text>
</comment>
<protein>
    <recommendedName>
        <fullName evidence="9">Polyisoprenyl-teichoic acid--peptidoglycan teichoic acid transferase TagU</fullName>
        <ecNumber evidence="9">2.7.8.-</ecNumber>
    </recommendedName>
</protein>
<evidence type="ECO:0000256" key="7">
    <source>
        <dbReference type="ARBA" id="ARBA00023136"/>
    </source>
</evidence>
<evidence type="ECO:0000256" key="9">
    <source>
        <dbReference type="HAMAP-Rule" id="MF_01140"/>
    </source>
</evidence>
<keyword evidence="2 9" id="KW-1003">Cell membrane</keyword>
<dbReference type="InterPro" id="IPR023734">
    <property type="entry name" value="TagU"/>
</dbReference>
<accession>A0A3Q9RMQ8</accession>
<dbReference type="OrthoDB" id="27330at2"/>
<keyword evidence="6 9" id="KW-1133">Transmembrane helix</keyword>
<dbReference type="RefSeq" id="WP_127762123.1">
    <property type="nucleotide sequence ID" value="NZ_CP026095.1"/>
</dbReference>
<evidence type="ECO:0000259" key="10">
    <source>
        <dbReference type="Pfam" id="PF03816"/>
    </source>
</evidence>
<dbReference type="Pfam" id="PF03816">
    <property type="entry name" value="LytR_cpsA_psr"/>
    <property type="match status" value="1"/>
</dbReference>
<keyword evidence="8 9" id="KW-0961">Cell wall biogenesis/degradation</keyword>
<dbReference type="EMBL" id="CP026095">
    <property type="protein sequence ID" value="AZV45300.1"/>
    <property type="molecule type" value="Genomic_DNA"/>
</dbReference>
<dbReference type="NCBIfam" id="NF006897">
    <property type="entry name" value="PRK09379.1"/>
    <property type="match status" value="1"/>
</dbReference>
<evidence type="ECO:0000313" key="11">
    <source>
        <dbReference type="EMBL" id="AZV45300.1"/>
    </source>
</evidence>
<dbReference type="InterPro" id="IPR050922">
    <property type="entry name" value="LytR/CpsA/Psr_CW_biosynth"/>
</dbReference>
<sequence length="310" mass="35108">MRQERKKKKRKNKWLKFFGILLLLFLIGGAVYGAMVYQSLKGAVNSMQGTEHKSEKRLEDIKFKNKDPFSVLILGVDERANDVGRSDTMIVVTVNPKKQSMEMLSLPRDIRTEIVGHGTTDKMNHAYAYGGIPMAIKTVEAFLDVPIDYYIKMNMEGFQDIVEAVGGITVKNDMNLSHGGYSFPKGTITLNGKEALVYSRIRKEDPRGDFGRQMRQRQVIEAIVEKGASLSSLTNYRGIFKALGKNVETNLTFDEMMSIQNHYKKALGSINQSTIEGNGQRINGIWYLIVPEEERLRVQNQLKAHLDILI</sequence>
<evidence type="ECO:0000313" key="12">
    <source>
        <dbReference type="Proteomes" id="UP000283095"/>
    </source>
</evidence>
<dbReference type="AlphaFoldDB" id="A0A3Q9RMQ8"/>
<dbReference type="KEGG" id="pasa:BAOM_4722"/>
<dbReference type="EC" id="2.7.8.-" evidence="9"/>
<feature type="topological domain" description="Extracellular" evidence="9">
    <location>
        <begin position="35"/>
        <end position="310"/>
    </location>
</feature>
<dbReference type="GO" id="GO:0070726">
    <property type="term" value="P:cell wall assembly"/>
    <property type="evidence" value="ECO:0007669"/>
    <property type="project" value="UniProtKB-UniRule"/>
</dbReference>
<name>A0A3Q9RMQ8_9BACI</name>
<proteinExistence type="inferred from homology"/>
<evidence type="ECO:0000256" key="5">
    <source>
        <dbReference type="ARBA" id="ARBA00022968"/>
    </source>
</evidence>
<keyword evidence="3 9" id="KW-0808">Transferase</keyword>
<dbReference type="InterPro" id="IPR004474">
    <property type="entry name" value="LytR_CpsA_psr"/>
</dbReference>
<evidence type="ECO:0000256" key="1">
    <source>
        <dbReference type="ARBA" id="ARBA00006068"/>
    </source>
</evidence>
<keyword evidence="7 9" id="KW-0472">Membrane</keyword>
<comment type="subcellular location">
    <subcellularLocation>
        <location evidence="9">Cell membrane</location>
        <topology evidence="9">Single-pass type II membrane protein</topology>
    </subcellularLocation>
</comment>
<reference evidence="11 12" key="1">
    <citation type="submission" date="2018-01" db="EMBL/GenBank/DDBJ databases">
        <title>Bacillus asahii Genome sequencing and assembly.</title>
        <authorList>
            <person name="Jiang H."/>
            <person name="Feng Y."/>
            <person name="Zhao F."/>
            <person name="Lin X."/>
        </authorList>
    </citation>
    <scope>NUCLEOTIDE SEQUENCE [LARGE SCALE GENOMIC DNA]</scope>
    <source>
        <strain evidence="11 12">OM18</strain>
    </source>
</reference>
<comment type="pathway">
    <text evidence="9">Cell wall biogenesis.</text>
</comment>
<dbReference type="PANTHER" id="PTHR33392">
    <property type="entry name" value="POLYISOPRENYL-TEICHOIC ACID--PEPTIDOGLYCAN TEICHOIC ACID TRANSFERASE TAGU"/>
    <property type="match status" value="1"/>
</dbReference>
<evidence type="ECO:0000256" key="8">
    <source>
        <dbReference type="ARBA" id="ARBA00023316"/>
    </source>
</evidence>
<evidence type="ECO:0000256" key="3">
    <source>
        <dbReference type="ARBA" id="ARBA00022679"/>
    </source>
</evidence>
<dbReference type="Gene3D" id="3.40.630.190">
    <property type="entry name" value="LCP protein"/>
    <property type="match status" value="1"/>
</dbReference>
<keyword evidence="5 9" id="KW-0735">Signal-anchor</keyword>
<dbReference type="GO" id="GO:0016780">
    <property type="term" value="F:phosphotransferase activity, for other substituted phosphate groups"/>
    <property type="evidence" value="ECO:0007669"/>
    <property type="project" value="UniProtKB-UniRule"/>
</dbReference>
<organism evidence="11 12">
    <name type="scientific">Peribacillus asahii</name>
    <dbReference type="NCBI Taxonomy" id="228899"/>
    <lineage>
        <taxon>Bacteria</taxon>
        <taxon>Bacillati</taxon>
        <taxon>Bacillota</taxon>
        <taxon>Bacilli</taxon>
        <taxon>Bacillales</taxon>
        <taxon>Bacillaceae</taxon>
        <taxon>Peribacillus</taxon>
    </lineage>
</organism>
<evidence type="ECO:0000256" key="2">
    <source>
        <dbReference type="ARBA" id="ARBA00022475"/>
    </source>
</evidence>